<feature type="region of interest" description="Disordered" evidence="1">
    <location>
        <begin position="60"/>
        <end position="93"/>
    </location>
</feature>
<feature type="region of interest" description="Disordered" evidence="1">
    <location>
        <begin position="195"/>
        <end position="231"/>
    </location>
</feature>
<gene>
    <name evidence="3" type="ORF">GCM10009560_25700</name>
</gene>
<protein>
    <recommendedName>
        <fullName evidence="5">Secreted protein</fullName>
    </recommendedName>
</protein>
<evidence type="ECO:0000256" key="2">
    <source>
        <dbReference type="SAM" id="SignalP"/>
    </source>
</evidence>
<feature type="region of interest" description="Disordered" evidence="1">
    <location>
        <begin position="439"/>
        <end position="459"/>
    </location>
</feature>
<reference evidence="3 4" key="1">
    <citation type="journal article" date="2019" name="Int. J. Syst. Evol. Microbiol.">
        <title>The Global Catalogue of Microorganisms (GCM) 10K type strain sequencing project: providing services to taxonomists for standard genome sequencing and annotation.</title>
        <authorList>
            <consortium name="The Broad Institute Genomics Platform"/>
            <consortium name="The Broad Institute Genome Sequencing Center for Infectious Disease"/>
            <person name="Wu L."/>
            <person name="Ma J."/>
        </authorList>
    </citation>
    <scope>NUCLEOTIDE SEQUENCE [LARGE SCALE GENOMIC DNA]</scope>
    <source>
        <strain evidence="3 4">JCM 11136</strain>
    </source>
</reference>
<keyword evidence="2" id="KW-0732">Signal</keyword>
<dbReference type="RefSeq" id="WP_343950040.1">
    <property type="nucleotide sequence ID" value="NZ_BAAAHQ010000011.1"/>
</dbReference>
<evidence type="ECO:0000313" key="3">
    <source>
        <dbReference type="EMBL" id="GAA0924733.1"/>
    </source>
</evidence>
<name>A0ABN1P978_9ACTN</name>
<evidence type="ECO:0008006" key="5">
    <source>
        <dbReference type="Google" id="ProtNLM"/>
    </source>
</evidence>
<evidence type="ECO:0000313" key="4">
    <source>
        <dbReference type="Proteomes" id="UP001501578"/>
    </source>
</evidence>
<accession>A0ABN1P978</accession>
<feature type="region of interest" description="Disordered" evidence="1">
    <location>
        <begin position="148"/>
        <end position="175"/>
    </location>
</feature>
<sequence length="459" mass="50568">MKRSLGKLLLFGLVVGGPPVVAVAEQTGFEAGVPVDLTATTTDQHNVEHTPDGLRLTAAPERAGAPRAFRSRARSPRWAQAAHPGYRSRQVRGTRRHQGFYVSPPIDTGDSTRRLSATLRTERPARGRVLLEVRGRTPAGRWTEWRTATETAPPTPPRTAHLGPSLPPKPSPAEQVSEVLLPDPAQVVQVRIALSAPDGDPYGGPRISGLRLTPRPDPPTAPAQKTPSQKITSRVFATRIGEVGERTANGHTIGKRDVFVALPSRRALNPSVRATDYLVRICYPRNGRCTVAPVWDVGPWNIRDDYWNPPDEREMWSDLPHGRPQAQAAYQDSYNGGRDDRARKVLNPAGIDLADGLFWDVLKMTGNDWVEVTYLWAKAEEPPISRFRRIFNAPAQSLPSGELNGGLASFDPAPSAVTIEKILAAPRYRPALVSTAFRKRRRPTKPFSPPAPRELKRRV</sequence>
<organism evidence="3 4">
    <name type="scientific">Nonomuraea longicatena</name>
    <dbReference type="NCBI Taxonomy" id="83682"/>
    <lineage>
        <taxon>Bacteria</taxon>
        <taxon>Bacillati</taxon>
        <taxon>Actinomycetota</taxon>
        <taxon>Actinomycetes</taxon>
        <taxon>Streptosporangiales</taxon>
        <taxon>Streptosporangiaceae</taxon>
        <taxon>Nonomuraea</taxon>
    </lineage>
</organism>
<evidence type="ECO:0000256" key="1">
    <source>
        <dbReference type="SAM" id="MobiDB-lite"/>
    </source>
</evidence>
<dbReference type="Proteomes" id="UP001501578">
    <property type="component" value="Unassembled WGS sequence"/>
</dbReference>
<proteinExistence type="predicted"/>
<keyword evidence="4" id="KW-1185">Reference proteome</keyword>
<feature type="signal peptide" evidence="2">
    <location>
        <begin position="1"/>
        <end position="24"/>
    </location>
</feature>
<dbReference type="EMBL" id="BAAAHQ010000011">
    <property type="protein sequence ID" value="GAA0924733.1"/>
    <property type="molecule type" value="Genomic_DNA"/>
</dbReference>
<feature type="chain" id="PRO_5046968186" description="Secreted protein" evidence="2">
    <location>
        <begin position="25"/>
        <end position="459"/>
    </location>
</feature>
<comment type="caution">
    <text evidence="3">The sequence shown here is derived from an EMBL/GenBank/DDBJ whole genome shotgun (WGS) entry which is preliminary data.</text>
</comment>